<dbReference type="AlphaFoldDB" id="A0A5C1E6H6"/>
<keyword evidence="3 9" id="KW-1003">Cell membrane</keyword>
<feature type="transmembrane region" description="Helical" evidence="9">
    <location>
        <begin position="164"/>
        <end position="188"/>
    </location>
</feature>
<dbReference type="GO" id="GO:0016787">
    <property type="term" value="F:hydrolase activity"/>
    <property type="evidence" value="ECO:0007669"/>
    <property type="project" value="UniProtKB-KW"/>
</dbReference>
<evidence type="ECO:0000256" key="9">
    <source>
        <dbReference type="HAMAP-Rule" id="MF_01148"/>
    </source>
</evidence>
<dbReference type="EC" id="2.3.1.269" evidence="9"/>
<dbReference type="Gene3D" id="3.60.110.10">
    <property type="entry name" value="Carbon-nitrogen hydrolase"/>
    <property type="match status" value="1"/>
</dbReference>
<feature type="transmembrane region" description="Helical" evidence="9">
    <location>
        <begin position="37"/>
        <end position="52"/>
    </location>
</feature>
<evidence type="ECO:0000256" key="6">
    <source>
        <dbReference type="ARBA" id="ARBA00022989"/>
    </source>
</evidence>
<keyword evidence="11" id="KW-0378">Hydrolase</keyword>
<comment type="catalytic activity">
    <reaction evidence="9">
        <text>N-terminal S-1,2-diacyl-sn-glyceryl-L-cysteinyl-[lipoprotein] + a glycerophospholipid = N-acyl-S-1,2-diacyl-sn-glyceryl-L-cysteinyl-[lipoprotein] + a 2-acyl-sn-glycero-3-phospholipid + H(+)</text>
        <dbReference type="Rhea" id="RHEA:48228"/>
        <dbReference type="Rhea" id="RHEA-COMP:14681"/>
        <dbReference type="Rhea" id="RHEA-COMP:14684"/>
        <dbReference type="ChEBI" id="CHEBI:15378"/>
        <dbReference type="ChEBI" id="CHEBI:136912"/>
        <dbReference type="ChEBI" id="CHEBI:140656"/>
        <dbReference type="ChEBI" id="CHEBI:140657"/>
        <dbReference type="ChEBI" id="CHEBI:140660"/>
        <dbReference type="EC" id="2.3.1.269"/>
    </reaction>
</comment>
<evidence type="ECO:0000256" key="2">
    <source>
        <dbReference type="ARBA" id="ARBA00010065"/>
    </source>
</evidence>
<dbReference type="PANTHER" id="PTHR38686">
    <property type="entry name" value="APOLIPOPROTEIN N-ACYLTRANSFERASE"/>
    <property type="match status" value="1"/>
</dbReference>
<dbReference type="CDD" id="cd07571">
    <property type="entry name" value="ALP_N-acyl_transferase"/>
    <property type="match status" value="1"/>
</dbReference>
<dbReference type="KEGG" id="otr:OTERR_04310"/>
<keyword evidence="5 9" id="KW-0812">Transmembrane</keyword>
<name>A0A5C1E6H6_9RHOO</name>
<dbReference type="RefSeq" id="WP_149424718.1">
    <property type="nucleotide sequence ID" value="NZ_CP022579.1"/>
</dbReference>
<feature type="transmembrane region" description="Helical" evidence="9">
    <location>
        <begin position="121"/>
        <end position="144"/>
    </location>
</feature>
<keyword evidence="8 9" id="KW-0012">Acyltransferase</keyword>
<protein>
    <recommendedName>
        <fullName evidence="9">Apolipoprotein N-acyltransferase</fullName>
        <shortName evidence="9">ALP N-acyltransferase</shortName>
        <ecNumber evidence="9">2.3.1.269</ecNumber>
    </recommendedName>
</protein>
<comment type="similarity">
    <text evidence="2 9">Belongs to the CN hydrolase family. Apolipoprotein N-acyltransferase subfamily.</text>
</comment>
<sequence length="508" mass="53383">MSPTAANFGRGKSLGAALLLGALGVLAFAPFECWPLAFVAWGGLFALVRLAASPGRAALIGLCFGLGLYLGGVSWVYVSMHDVGGMPAPIAALAALALSAYLALFPALACAVLSRAVRRPLAPFAAALVFAALIALSEWLRGWLLTGFPWLALGYSQTPPSPLAGFAPLFGVYGVSGIAALCGALLWNAASSLVLRAHPLAIKHSCALASTLLGGWLLAGISWTQPSGAPIRVALLQGNIPQSLKWEPERLRDSLVTYLALTREHPADLTVLPETALPLLFEHLPGDYLATLRQAAAPGELLVGAPTREPGGYANSALTLGPDGQAEQRYNKAHLVPFGEYIPPGFDWFLKLMKIPMGDFYAGPDPQRPLLLAGQKVAVNICYEDLFPDQIARGAQDATVLVNLSNTAWFGHSLAQPQHLQISRMRAVETGRPMLRATNTGMTAHVTPDGRVADVLAPFTRDGLVATVTGTTGTTPYVRFGNLPALLLAVATLALALLGRRPAPPPAG</sequence>
<dbReference type="EMBL" id="CP022579">
    <property type="protein sequence ID" value="QEL63907.1"/>
    <property type="molecule type" value="Genomic_DNA"/>
</dbReference>
<evidence type="ECO:0000313" key="11">
    <source>
        <dbReference type="EMBL" id="QEL63907.1"/>
    </source>
</evidence>
<evidence type="ECO:0000256" key="8">
    <source>
        <dbReference type="ARBA" id="ARBA00023315"/>
    </source>
</evidence>
<accession>A0A5C1E6H6</accession>
<comment type="pathway">
    <text evidence="9">Protein modification; lipoprotein biosynthesis (N-acyl transfer).</text>
</comment>
<keyword evidence="7 9" id="KW-0472">Membrane</keyword>
<dbReference type="Proteomes" id="UP000323671">
    <property type="component" value="Chromosome"/>
</dbReference>
<dbReference type="UniPathway" id="UPA00666"/>
<evidence type="ECO:0000313" key="12">
    <source>
        <dbReference type="Proteomes" id="UP000323671"/>
    </source>
</evidence>
<organism evidence="11 12">
    <name type="scientific">Oryzomicrobium terrae</name>
    <dbReference type="NCBI Taxonomy" id="1735038"/>
    <lineage>
        <taxon>Bacteria</taxon>
        <taxon>Pseudomonadati</taxon>
        <taxon>Pseudomonadota</taxon>
        <taxon>Betaproteobacteria</taxon>
        <taxon>Rhodocyclales</taxon>
        <taxon>Rhodocyclaceae</taxon>
        <taxon>Oryzomicrobium</taxon>
    </lineage>
</organism>
<evidence type="ECO:0000256" key="5">
    <source>
        <dbReference type="ARBA" id="ARBA00022692"/>
    </source>
</evidence>
<keyword evidence="4 9" id="KW-0808">Transferase</keyword>
<proteinExistence type="inferred from homology"/>
<feature type="transmembrane region" description="Helical" evidence="9">
    <location>
        <begin position="477"/>
        <end position="498"/>
    </location>
</feature>
<dbReference type="InterPro" id="IPR003010">
    <property type="entry name" value="C-N_Hydrolase"/>
</dbReference>
<reference evidence="11 12" key="1">
    <citation type="submission" date="2017-07" db="EMBL/GenBank/DDBJ databases">
        <title>Complete genome sequence of Oryzomicrobium terrae TPP412.</title>
        <authorList>
            <person name="Chiu L.-W."/>
            <person name="Lo K.-J."/>
            <person name="Tsai Y.-M."/>
            <person name="Lin S.-S."/>
            <person name="Kuo C.-H."/>
            <person name="Liu C.-T."/>
        </authorList>
    </citation>
    <scope>NUCLEOTIDE SEQUENCE [LARGE SCALE GENOMIC DNA]</scope>
    <source>
        <strain evidence="11 12">TPP412</strain>
    </source>
</reference>
<comment type="function">
    <text evidence="9">Catalyzes the phospholipid dependent N-acylation of the N-terminal cysteine of apolipoprotein, the last step in lipoprotein maturation.</text>
</comment>
<dbReference type="NCBIfam" id="TIGR00546">
    <property type="entry name" value="lnt"/>
    <property type="match status" value="1"/>
</dbReference>
<evidence type="ECO:0000256" key="1">
    <source>
        <dbReference type="ARBA" id="ARBA00004651"/>
    </source>
</evidence>
<dbReference type="InterPro" id="IPR045378">
    <property type="entry name" value="LNT_N"/>
</dbReference>
<evidence type="ECO:0000256" key="7">
    <source>
        <dbReference type="ARBA" id="ARBA00023136"/>
    </source>
</evidence>
<gene>
    <name evidence="9 11" type="primary">lnt</name>
    <name evidence="11" type="ORF">OTERR_04310</name>
</gene>
<dbReference type="Pfam" id="PF20154">
    <property type="entry name" value="LNT_N"/>
    <property type="match status" value="1"/>
</dbReference>
<dbReference type="SUPFAM" id="SSF56317">
    <property type="entry name" value="Carbon-nitrogen hydrolase"/>
    <property type="match status" value="1"/>
</dbReference>
<keyword evidence="12" id="KW-1185">Reference proteome</keyword>
<dbReference type="PANTHER" id="PTHR38686:SF1">
    <property type="entry name" value="APOLIPOPROTEIN N-ACYLTRANSFERASE"/>
    <property type="match status" value="1"/>
</dbReference>
<dbReference type="GO" id="GO:0016410">
    <property type="term" value="F:N-acyltransferase activity"/>
    <property type="evidence" value="ECO:0007669"/>
    <property type="project" value="UniProtKB-UniRule"/>
</dbReference>
<dbReference type="InterPro" id="IPR036526">
    <property type="entry name" value="C-N_Hydrolase_sf"/>
</dbReference>
<evidence type="ECO:0000256" key="4">
    <source>
        <dbReference type="ARBA" id="ARBA00022679"/>
    </source>
</evidence>
<dbReference type="HAMAP" id="MF_01148">
    <property type="entry name" value="Lnt"/>
    <property type="match status" value="1"/>
</dbReference>
<feature type="domain" description="CN hydrolase" evidence="10">
    <location>
        <begin position="236"/>
        <end position="470"/>
    </location>
</feature>
<evidence type="ECO:0000256" key="3">
    <source>
        <dbReference type="ARBA" id="ARBA00022475"/>
    </source>
</evidence>
<keyword evidence="6 9" id="KW-1133">Transmembrane helix</keyword>
<keyword evidence="11" id="KW-0449">Lipoprotein</keyword>
<dbReference type="Pfam" id="PF00795">
    <property type="entry name" value="CN_hydrolase"/>
    <property type="match status" value="1"/>
</dbReference>
<dbReference type="GO" id="GO:0042158">
    <property type="term" value="P:lipoprotein biosynthetic process"/>
    <property type="evidence" value="ECO:0007669"/>
    <property type="project" value="UniProtKB-UniRule"/>
</dbReference>
<comment type="subcellular location">
    <subcellularLocation>
        <location evidence="1 9">Cell membrane</location>
        <topology evidence="1 9">Multi-pass membrane protein</topology>
    </subcellularLocation>
</comment>
<dbReference type="PROSITE" id="PS50263">
    <property type="entry name" value="CN_HYDROLASE"/>
    <property type="match status" value="1"/>
</dbReference>
<evidence type="ECO:0000259" key="10">
    <source>
        <dbReference type="PROSITE" id="PS50263"/>
    </source>
</evidence>
<feature type="transmembrane region" description="Helical" evidence="9">
    <location>
        <begin position="90"/>
        <end position="114"/>
    </location>
</feature>
<dbReference type="InterPro" id="IPR004563">
    <property type="entry name" value="Apolipo_AcylTrfase"/>
</dbReference>
<feature type="transmembrane region" description="Helical" evidence="9">
    <location>
        <begin position="59"/>
        <end position="78"/>
    </location>
</feature>
<dbReference type="GO" id="GO:0005886">
    <property type="term" value="C:plasma membrane"/>
    <property type="evidence" value="ECO:0007669"/>
    <property type="project" value="UniProtKB-SubCell"/>
</dbReference>